<evidence type="ECO:0000313" key="1">
    <source>
        <dbReference type="EMBL" id="QDH81174.1"/>
    </source>
</evidence>
<name>A0A514CN87_9BACT</name>
<dbReference type="KEGG" id="echi:FKX85_19930"/>
<dbReference type="RefSeq" id="WP_141616389.1">
    <property type="nucleotide sequence ID" value="NZ_CP041253.1"/>
</dbReference>
<sequence length="266" mass="31047">MGALEIDYSLELHWWLYGECIGTRFRLLDKEINILIDNNEPESLDYVSDVSQRLENIPFDSINTEYSNYRYSIFDDKHHYENARRAAEWKQGTDSLFSTITDEIIGKLTDTAPDLTDKLWSIHKTFSKAETGEDYAQAMTSCRRVFEYVTDCLFPATDEIVDGHSLKKDKYKNRLLEFAKREFKSKVNIDLIVANISSLFDEWEKLYALSNKGVHGDPHRQECRRCVLRTILLLDDLISIKRTPFEVNIKADKLIDHYRSRNPGDS</sequence>
<proteinExistence type="predicted"/>
<gene>
    <name evidence="1" type="ORF">FKX85_19930</name>
</gene>
<keyword evidence="2" id="KW-1185">Reference proteome</keyword>
<dbReference type="EMBL" id="CP041253">
    <property type="protein sequence ID" value="QDH81174.1"/>
    <property type="molecule type" value="Genomic_DNA"/>
</dbReference>
<dbReference type="Proteomes" id="UP000316614">
    <property type="component" value="Chromosome"/>
</dbReference>
<accession>A0A514CN87</accession>
<protein>
    <submittedName>
        <fullName evidence="1">Uncharacterized protein</fullName>
    </submittedName>
</protein>
<reference evidence="1 2" key="1">
    <citation type="submission" date="2019-06" db="EMBL/GenBank/DDBJ databases">
        <title>Echinicola alkalisoli sp. nov. isolated from saline soil.</title>
        <authorList>
            <person name="Sun J.-Q."/>
            <person name="Xu L."/>
        </authorList>
    </citation>
    <scope>NUCLEOTIDE SEQUENCE [LARGE SCALE GENOMIC DNA]</scope>
    <source>
        <strain evidence="1 2">LN3S3</strain>
    </source>
</reference>
<dbReference type="AlphaFoldDB" id="A0A514CN87"/>
<organism evidence="1 2">
    <name type="scientific">Echinicola soli</name>
    <dbReference type="NCBI Taxonomy" id="2591634"/>
    <lineage>
        <taxon>Bacteria</taxon>
        <taxon>Pseudomonadati</taxon>
        <taxon>Bacteroidota</taxon>
        <taxon>Cytophagia</taxon>
        <taxon>Cytophagales</taxon>
        <taxon>Cyclobacteriaceae</taxon>
        <taxon>Echinicola</taxon>
    </lineage>
</organism>
<dbReference type="OrthoDB" id="1489786at2"/>
<evidence type="ECO:0000313" key="2">
    <source>
        <dbReference type="Proteomes" id="UP000316614"/>
    </source>
</evidence>